<dbReference type="Gene3D" id="2.120.10.30">
    <property type="entry name" value="TolB, C-terminal domain"/>
    <property type="match status" value="1"/>
</dbReference>
<evidence type="ECO:0000259" key="2">
    <source>
        <dbReference type="Pfam" id="PF07995"/>
    </source>
</evidence>
<dbReference type="InterPro" id="IPR026444">
    <property type="entry name" value="Secre_tail"/>
</dbReference>
<dbReference type="SUPFAM" id="SSF103647">
    <property type="entry name" value="TSP type-3 repeat"/>
    <property type="match status" value="1"/>
</dbReference>
<evidence type="ECO:0000259" key="4">
    <source>
        <dbReference type="Pfam" id="PF18962"/>
    </source>
</evidence>
<protein>
    <submittedName>
        <fullName evidence="5">PQQ-dependent sugar dehydrogenase</fullName>
    </submittedName>
</protein>
<feature type="domain" description="Secretion system C-terminal sorting" evidence="4">
    <location>
        <begin position="1081"/>
        <end position="1150"/>
    </location>
</feature>
<dbReference type="InterPro" id="IPR011042">
    <property type="entry name" value="6-blade_b-propeller_TolB-like"/>
</dbReference>
<dbReference type="InterPro" id="IPR011041">
    <property type="entry name" value="Quinoprot_gluc/sorb_DH_b-prop"/>
</dbReference>
<proteinExistence type="predicted"/>
<dbReference type="Pfam" id="PF12768">
    <property type="entry name" value="Rax2"/>
    <property type="match status" value="2"/>
</dbReference>
<reference evidence="6" key="1">
    <citation type="journal article" date="2019" name="Int. J. Syst. Evol. Microbiol.">
        <title>The Global Catalogue of Microorganisms (GCM) 10K type strain sequencing project: providing services to taxonomists for standard genome sequencing and annotation.</title>
        <authorList>
            <consortium name="The Broad Institute Genomics Platform"/>
            <consortium name="The Broad Institute Genome Sequencing Center for Infectious Disease"/>
            <person name="Wu L."/>
            <person name="Ma J."/>
        </authorList>
    </citation>
    <scope>NUCLEOTIDE SEQUENCE [LARGE SCALE GENOMIC DNA]</scope>
    <source>
        <strain evidence="6">CCUG 61948</strain>
    </source>
</reference>
<sequence>MHIFFLRCKSAFFCFLFFYGFVTSHGQISYEEAFPSLSFNLPVEIQNASDGSNRLFVVEQQGTIKVFPNTDQVTSEQVRTFLDISKKVSYSSGQEIGLLGLAFHPEFESNGYIFVYYIDSPNNYRINISRFQVSSSDPNLIDPNSETVIAQFMKNQAESNHNGGKITFGPDGYLYISVGDGGGGGDPLGNAQNLNSIFGSILRIDVDINGDNPVERNPELPNGNYEIPSDNPRIGQSGLDEIYAWGIRNTWKMSFDVTGRLWGADVGQNASEEINIISNGGNYGWNRFEANANYRTTPGLTTTPDIKPIFSYDHTAGDKSITGGYVYRGNLTSASLQNKYIFGDYLTGRVWALTYNEGTGAANSELLFRASGESISSFGEDEAGELYFSGYGTNAKLFKLTETVMEPVNTAINGIGEWTGISSGTDGTVETIAIASDNTIYVGGNFSNVGGVSAANLAVITPEKQWQPFGTGSNGPIYSIAIAPNGNIFVAGEFTQIGGVSANNIAFWNGSVWSALDEGTNGPILAIRFDQEGTLFAGGVFSNAGTARVNNIASWQGDSWLGLADTATGIAGTNNEIRSLAFDGSNHLYIGGNFDAAGGVPTARIAKWDGANWSALEEGTSGFVQAIAITDNFLYAGGNFNLAGNKAANRIARFDFTNETWETLGLGLSGSVNAIALNGNNVYAGGNFETASDIGQTNKIVNNIARWSAEKGWEALGQDMEVGVNSTVGSLAFDSGANLLYVGGIFDIAGGVQNNNLAIWGESFCTPNSITPVYTVNGILDSGSNTVSLNEGSSLVLGMLPNTADFTLTLPNGETVTGDYTLDSVTADDAGTYTYITAIGCVERLELSVNSVPDTDGDGIENAADVCPNSPTNEAVNENGCAPSQLDDDQDGITNDLDQCTNTSIGAVVDSNGCAATEFPDDRFSLTTTASSCTTSPNGTLQLTASVTGTYVASLLKDSQTIDTFEFTDILAIENLDSGSYELCIGLSTNNLERCYPLEIENSVVDIEVRSSLNDAGTLVTLNLSGATKYYITWNGTLSETELNEITLELTQDINLLEVSSDTLCQGVYRETIAQKDAFIVYPNPITDFVNVDMRYLTDERIVISLYTASGKLLHTESYTTDDETITIDTEHLRRGHYMLHLKGTNINKGFKLIK</sequence>
<dbReference type="InterPro" id="IPR012938">
    <property type="entry name" value="Glc/Sorbosone_DH"/>
</dbReference>
<evidence type="ECO:0000259" key="3">
    <source>
        <dbReference type="Pfam" id="PF12768"/>
    </source>
</evidence>
<dbReference type="EMBL" id="JBHTHY010000012">
    <property type="protein sequence ID" value="MFD0798527.1"/>
    <property type="molecule type" value="Genomic_DNA"/>
</dbReference>
<keyword evidence="1" id="KW-0732">Signal</keyword>
<dbReference type="Pfam" id="PF18962">
    <property type="entry name" value="Por_Secre_tail"/>
    <property type="match status" value="1"/>
</dbReference>
<accession>A0ABW3B5C3</accession>
<dbReference type="InterPro" id="IPR015943">
    <property type="entry name" value="WD40/YVTN_repeat-like_dom_sf"/>
</dbReference>
<feature type="domain" description="Rax2-like C-terminal" evidence="3">
    <location>
        <begin position="424"/>
        <end position="560"/>
    </location>
</feature>
<dbReference type="InterPro" id="IPR003367">
    <property type="entry name" value="Thrombospondin_3-like_rpt"/>
</dbReference>
<dbReference type="Pfam" id="PF02412">
    <property type="entry name" value="TSP_3"/>
    <property type="match status" value="1"/>
</dbReference>
<dbReference type="Gene3D" id="2.130.10.10">
    <property type="entry name" value="YVTN repeat-like/Quinoprotein amine dehydrogenase"/>
    <property type="match status" value="1"/>
</dbReference>
<feature type="domain" description="Rax2-like C-terminal" evidence="3">
    <location>
        <begin position="571"/>
        <end position="663"/>
    </location>
</feature>
<name>A0ABW3B5C3_9FLAO</name>
<dbReference type="PANTHER" id="PTHR19328">
    <property type="entry name" value="HEDGEHOG-INTERACTING PROTEIN"/>
    <property type="match status" value="1"/>
</dbReference>
<feature type="domain" description="Glucose/Sorbosone dehydrogenase" evidence="2">
    <location>
        <begin position="40"/>
        <end position="397"/>
    </location>
</feature>
<organism evidence="5 6">
    <name type="scientific">Maribacter chungangensis</name>
    <dbReference type="NCBI Taxonomy" id="1069117"/>
    <lineage>
        <taxon>Bacteria</taxon>
        <taxon>Pseudomonadati</taxon>
        <taxon>Bacteroidota</taxon>
        <taxon>Flavobacteriia</taxon>
        <taxon>Flavobacteriales</taxon>
        <taxon>Flavobacteriaceae</taxon>
        <taxon>Maribacter</taxon>
    </lineage>
</organism>
<dbReference type="RefSeq" id="WP_379935334.1">
    <property type="nucleotide sequence ID" value="NZ_JBHTHY010000012.1"/>
</dbReference>
<dbReference type="Proteomes" id="UP001597012">
    <property type="component" value="Unassembled WGS sequence"/>
</dbReference>
<keyword evidence="6" id="KW-1185">Reference proteome</keyword>
<comment type="caution">
    <text evidence="5">The sequence shown here is derived from an EMBL/GenBank/DDBJ whole genome shotgun (WGS) entry which is preliminary data.</text>
</comment>
<dbReference type="SUPFAM" id="SSF50952">
    <property type="entry name" value="Soluble quinoprotein glucose dehydrogenase"/>
    <property type="match status" value="1"/>
</dbReference>
<dbReference type="Gene3D" id="4.10.1080.10">
    <property type="entry name" value="TSP type-3 repeat"/>
    <property type="match status" value="1"/>
</dbReference>
<dbReference type="PANTHER" id="PTHR19328:SF75">
    <property type="entry name" value="ALDOSE SUGAR DEHYDROGENASE YLII"/>
    <property type="match status" value="1"/>
</dbReference>
<dbReference type="SUPFAM" id="SSF63829">
    <property type="entry name" value="Calcium-dependent phosphotriesterase"/>
    <property type="match status" value="1"/>
</dbReference>
<dbReference type="NCBIfam" id="TIGR04183">
    <property type="entry name" value="Por_Secre_tail"/>
    <property type="match status" value="1"/>
</dbReference>
<dbReference type="Pfam" id="PF07995">
    <property type="entry name" value="GSDH"/>
    <property type="match status" value="1"/>
</dbReference>
<evidence type="ECO:0000256" key="1">
    <source>
        <dbReference type="ARBA" id="ARBA00022729"/>
    </source>
</evidence>
<dbReference type="InterPro" id="IPR024982">
    <property type="entry name" value="Rax2-like_C"/>
</dbReference>
<dbReference type="InterPro" id="IPR028974">
    <property type="entry name" value="TSP_type-3_rpt"/>
</dbReference>
<gene>
    <name evidence="5" type="ORF">ACFQZJ_13730</name>
</gene>
<evidence type="ECO:0000313" key="5">
    <source>
        <dbReference type="EMBL" id="MFD0798527.1"/>
    </source>
</evidence>
<evidence type="ECO:0000313" key="6">
    <source>
        <dbReference type="Proteomes" id="UP001597012"/>
    </source>
</evidence>